<evidence type="ECO:0000256" key="8">
    <source>
        <dbReference type="ARBA" id="ARBA00022989"/>
    </source>
</evidence>
<dbReference type="CDD" id="cd15945">
    <property type="entry name" value="7tmA_OR5C1-like"/>
    <property type="match status" value="1"/>
</dbReference>
<evidence type="ECO:0000256" key="11">
    <source>
        <dbReference type="ARBA" id="ARBA00023170"/>
    </source>
</evidence>
<keyword evidence="9 14" id="KW-0297">G-protein coupled receptor</keyword>
<evidence type="ECO:0000256" key="9">
    <source>
        <dbReference type="ARBA" id="ARBA00023040"/>
    </source>
</evidence>
<dbReference type="PROSITE" id="PS50262">
    <property type="entry name" value="G_PROTEIN_RECEP_F1_2"/>
    <property type="match status" value="1"/>
</dbReference>
<dbReference type="SUPFAM" id="SSF81321">
    <property type="entry name" value="Family A G protein-coupled receptor-like"/>
    <property type="match status" value="1"/>
</dbReference>
<organism evidence="17 18">
    <name type="scientific">Fukomys damarensis</name>
    <name type="common">Damaraland mole rat</name>
    <name type="synonym">Cryptomys damarensis</name>
    <dbReference type="NCBI Taxonomy" id="885580"/>
    <lineage>
        <taxon>Eukaryota</taxon>
        <taxon>Metazoa</taxon>
        <taxon>Chordata</taxon>
        <taxon>Craniata</taxon>
        <taxon>Vertebrata</taxon>
        <taxon>Euteleostomi</taxon>
        <taxon>Mammalia</taxon>
        <taxon>Eutheria</taxon>
        <taxon>Euarchontoglires</taxon>
        <taxon>Glires</taxon>
        <taxon>Rodentia</taxon>
        <taxon>Hystricomorpha</taxon>
        <taxon>Bathyergidae</taxon>
        <taxon>Fukomys</taxon>
    </lineage>
</organism>
<dbReference type="InterPro" id="IPR017452">
    <property type="entry name" value="GPCR_Rhodpsn_7TM"/>
</dbReference>
<evidence type="ECO:0000256" key="7">
    <source>
        <dbReference type="ARBA" id="ARBA00022725"/>
    </source>
</evidence>
<evidence type="ECO:0000313" key="17">
    <source>
        <dbReference type="EMBL" id="KFO37934.1"/>
    </source>
</evidence>
<sequence>MKAALFTVFLLVYVVDLLGNLGMILLIRMECQLHTPMYFFLSHLSFCDLGYSTAIGPKMLADLFGKDKSIPFLSCALQFLISCTFADSECVLLAVMAFDRYKAISSPLLYTAHMSSRLCSLLVTGVYLVGLTDALIHTTLAFRLCFCGSNEINHFFCDLAPLYLLSCSDIEVNQLVLFIIYGFIELSTISGVLISYCYIILSILKIRSAEGRFKAFSTCTSHFTAVAIFQGTLLFTYFRPSSSYSLDQDKMTSLFYTLVIPMLNPLIYSLQNKDVKEALEKIKNKRWF</sequence>
<keyword evidence="10 15" id="KW-0472">Membrane</keyword>
<comment type="function">
    <text evidence="1">Odorant receptor.</text>
</comment>
<keyword evidence="7 15" id="KW-0552">Olfaction</keyword>
<dbReference type="Gene3D" id="1.20.1070.10">
    <property type="entry name" value="Rhodopsin 7-helix transmembrane proteins"/>
    <property type="match status" value="1"/>
</dbReference>
<comment type="subcellular location">
    <subcellularLocation>
        <location evidence="2 15">Cell membrane</location>
        <topology evidence="2 15">Multi-pass membrane protein</topology>
    </subcellularLocation>
</comment>
<keyword evidence="4 15" id="KW-1003">Cell membrane</keyword>
<evidence type="ECO:0000256" key="1">
    <source>
        <dbReference type="ARBA" id="ARBA00002936"/>
    </source>
</evidence>
<dbReference type="PRINTS" id="PR00237">
    <property type="entry name" value="GPCRRHODOPSN"/>
</dbReference>
<keyword evidence="8 15" id="KW-1133">Transmembrane helix</keyword>
<dbReference type="PRINTS" id="PR00245">
    <property type="entry name" value="OLFACTORYR"/>
</dbReference>
<feature type="transmembrane region" description="Helical" evidence="15">
    <location>
        <begin position="6"/>
        <end position="26"/>
    </location>
</feature>
<feature type="transmembrane region" description="Helical" evidence="15">
    <location>
        <begin position="38"/>
        <end position="56"/>
    </location>
</feature>
<dbReference type="Proteomes" id="UP000028990">
    <property type="component" value="Unassembled WGS sequence"/>
</dbReference>
<evidence type="ECO:0000313" key="18">
    <source>
        <dbReference type="Proteomes" id="UP000028990"/>
    </source>
</evidence>
<evidence type="ECO:0000256" key="15">
    <source>
        <dbReference type="RuleBase" id="RU363047"/>
    </source>
</evidence>
<dbReference type="InterPro" id="IPR000276">
    <property type="entry name" value="GPCR_Rhodpsn"/>
</dbReference>
<reference evidence="17 18" key="1">
    <citation type="submission" date="2013-11" db="EMBL/GenBank/DDBJ databases">
        <title>The Damaraland mole rat (Fukomys damarensis) genome and evolution of African mole rats.</title>
        <authorList>
            <person name="Gladyshev V.N."/>
            <person name="Fang X."/>
        </authorList>
    </citation>
    <scope>NUCLEOTIDE SEQUENCE [LARGE SCALE GENOMIC DNA]</scope>
    <source>
        <tissue evidence="17">Liver</tissue>
    </source>
</reference>
<dbReference type="Pfam" id="PF13853">
    <property type="entry name" value="7tm_4"/>
    <property type="match status" value="1"/>
</dbReference>
<name>A0A091E0N1_FUKDA</name>
<dbReference type="PANTHER" id="PTHR48018">
    <property type="entry name" value="OLFACTORY RECEPTOR"/>
    <property type="match status" value="1"/>
</dbReference>
<feature type="transmembrane region" description="Helical" evidence="15">
    <location>
        <begin position="76"/>
        <end position="98"/>
    </location>
</feature>
<evidence type="ECO:0000256" key="12">
    <source>
        <dbReference type="ARBA" id="ARBA00023180"/>
    </source>
</evidence>
<keyword evidence="12" id="KW-0325">Glycoprotein</keyword>
<dbReference type="eggNOG" id="ENOG502RF13">
    <property type="taxonomic scope" value="Eukaryota"/>
</dbReference>
<dbReference type="GO" id="GO:0004930">
    <property type="term" value="F:G protein-coupled receptor activity"/>
    <property type="evidence" value="ECO:0007669"/>
    <property type="project" value="UniProtKB-KW"/>
</dbReference>
<keyword evidence="18" id="KW-1185">Reference proteome</keyword>
<dbReference type="GO" id="GO:0004984">
    <property type="term" value="F:olfactory receptor activity"/>
    <property type="evidence" value="ECO:0007669"/>
    <property type="project" value="InterPro"/>
</dbReference>
<dbReference type="GO" id="GO:0005886">
    <property type="term" value="C:plasma membrane"/>
    <property type="evidence" value="ECO:0007669"/>
    <property type="project" value="UniProtKB-SubCell"/>
</dbReference>
<feature type="transmembrane region" description="Helical" evidence="15">
    <location>
        <begin position="118"/>
        <end position="136"/>
    </location>
</feature>
<dbReference type="FunFam" id="1.10.1220.70:FF:000001">
    <property type="entry name" value="Olfactory receptor"/>
    <property type="match status" value="1"/>
</dbReference>
<feature type="transmembrane region" description="Helical" evidence="15">
    <location>
        <begin position="253"/>
        <end position="270"/>
    </location>
</feature>
<dbReference type="AlphaFoldDB" id="A0A091E0N1"/>
<keyword evidence="5 15" id="KW-0716">Sensory transduction</keyword>
<protein>
    <recommendedName>
        <fullName evidence="15">Olfactory receptor</fullName>
    </recommendedName>
</protein>
<proteinExistence type="inferred from homology"/>
<evidence type="ECO:0000256" key="14">
    <source>
        <dbReference type="RuleBase" id="RU000688"/>
    </source>
</evidence>
<evidence type="ECO:0000256" key="5">
    <source>
        <dbReference type="ARBA" id="ARBA00022606"/>
    </source>
</evidence>
<gene>
    <name evidence="17" type="ORF">H920_00642</name>
</gene>
<evidence type="ECO:0000256" key="10">
    <source>
        <dbReference type="ARBA" id="ARBA00023136"/>
    </source>
</evidence>
<evidence type="ECO:0000259" key="16">
    <source>
        <dbReference type="PROSITE" id="PS50262"/>
    </source>
</evidence>
<feature type="transmembrane region" description="Helical" evidence="15">
    <location>
        <begin position="178"/>
        <end position="204"/>
    </location>
</feature>
<dbReference type="PROSITE" id="PS00237">
    <property type="entry name" value="G_PROTEIN_RECEP_F1_1"/>
    <property type="match status" value="1"/>
</dbReference>
<evidence type="ECO:0000256" key="13">
    <source>
        <dbReference type="ARBA" id="ARBA00023224"/>
    </source>
</evidence>
<feature type="transmembrane region" description="Helical" evidence="15">
    <location>
        <begin position="216"/>
        <end position="238"/>
    </location>
</feature>
<evidence type="ECO:0000256" key="3">
    <source>
        <dbReference type="ARBA" id="ARBA00010663"/>
    </source>
</evidence>
<keyword evidence="13 14" id="KW-0807">Transducer</keyword>
<dbReference type="FunFam" id="1.20.1070.10:FF:000003">
    <property type="entry name" value="Olfactory receptor"/>
    <property type="match status" value="1"/>
</dbReference>
<evidence type="ECO:0000256" key="6">
    <source>
        <dbReference type="ARBA" id="ARBA00022692"/>
    </source>
</evidence>
<accession>A0A091E0N1</accession>
<keyword evidence="6 14" id="KW-0812">Transmembrane</keyword>
<dbReference type="EMBL" id="KN120663">
    <property type="protein sequence ID" value="KFO37934.1"/>
    <property type="molecule type" value="Genomic_DNA"/>
</dbReference>
<comment type="similarity">
    <text evidence="3 14">Belongs to the G-protein coupled receptor 1 family.</text>
</comment>
<evidence type="ECO:0000256" key="4">
    <source>
        <dbReference type="ARBA" id="ARBA00022475"/>
    </source>
</evidence>
<dbReference type="InterPro" id="IPR000725">
    <property type="entry name" value="Olfact_rcpt"/>
</dbReference>
<feature type="domain" description="G-protein coupled receptors family 1 profile" evidence="16">
    <location>
        <begin position="19"/>
        <end position="268"/>
    </location>
</feature>
<evidence type="ECO:0000256" key="2">
    <source>
        <dbReference type="ARBA" id="ARBA00004651"/>
    </source>
</evidence>
<keyword evidence="11 14" id="KW-0675">Receptor</keyword>